<protein>
    <submittedName>
        <fullName evidence="2">Uncharacterized protein</fullName>
    </submittedName>
</protein>
<reference evidence="2 3" key="1">
    <citation type="submission" date="2017-06" db="EMBL/GenBank/DDBJ databases">
        <authorList>
            <person name="Kim H.J."/>
            <person name="Triplett B.A."/>
        </authorList>
    </citation>
    <scope>NUCLEOTIDE SEQUENCE [LARGE SCALE GENOMIC DNA]</scope>
    <source>
        <strain evidence="2 3">DSM 8800</strain>
    </source>
</reference>
<evidence type="ECO:0000313" key="3">
    <source>
        <dbReference type="Proteomes" id="UP000198397"/>
    </source>
</evidence>
<accession>A0A238YC18</accession>
<evidence type="ECO:0000313" key="2">
    <source>
        <dbReference type="EMBL" id="SNR68785.1"/>
    </source>
</evidence>
<evidence type="ECO:0000256" key="1">
    <source>
        <dbReference type="SAM" id="MobiDB-lite"/>
    </source>
</evidence>
<gene>
    <name evidence="2" type="ORF">SAMN06264855_1381</name>
</gene>
<organism evidence="2 3">
    <name type="scientific">Halorubrum vacuolatum</name>
    <name type="common">Natronobacterium vacuolatum</name>
    <dbReference type="NCBI Taxonomy" id="63740"/>
    <lineage>
        <taxon>Archaea</taxon>
        <taxon>Methanobacteriati</taxon>
        <taxon>Methanobacteriota</taxon>
        <taxon>Stenosarchaea group</taxon>
        <taxon>Halobacteria</taxon>
        <taxon>Halobacteriales</taxon>
        <taxon>Haloferacaceae</taxon>
        <taxon>Halorubrum</taxon>
    </lineage>
</organism>
<feature type="region of interest" description="Disordered" evidence="1">
    <location>
        <begin position="1"/>
        <end position="34"/>
    </location>
</feature>
<name>A0A238YC18_HALVU</name>
<keyword evidence="3" id="KW-1185">Reference proteome</keyword>
<dbReference type="Proteomes" id="UP000198397">
    <property type="component" value="Unassembled WGS sequence"/>
</dbReference>
<dbReference type="EMBL" id="FZNQ01000038">
    <property type="protein sequence ID" value="SNR68785.1"/>
    <property type="molecule type" value="Genomic_DNA"/>
</dbReference>
<dbReference type="AlphaFoldDB" id="A0A238YC18"/>
<proteinExistence type="predicted"/>
<sequence length="34" mass="3820">MSESDELGSTDQEIREKQDSSFDGEGQQSLGEYH</sequence>